<accession>A0A2N1P3M3</accession>
<proteinExistence type="predicted"/>
<keyword evidence="1" id="KW-0812">Transmembrane</keyword>
<comment type="caution">
    <text evidence="2">The sequence shown here is derived from an EMBL/GenBank/DDBJ whole genome shotgun (WGS) entry which is preliminary data.</text>
</comment>
<reference evidence="2 3" key="1">
    <citation type="submission" date="2016-04" db="EMBL/GenBank/DDBJ databases">
        <title>Genome analyses suggest a sexual origin of heterokaryosis in a supposedly ancient asexual fungus.</title>
        <authorList>
            <person name="Ropars J."/>
            <person name="Sedzielewska K."/>
            <person name="Noel J."/>
            <person name="Charron P."/>
            <person name="Farinelli L."/>
            <person name="Marton T."/>
            <person name="Kruger M."/>
            <person name="Pelin A."/>
            <person name="Brachmann A."/>
            <person name="Corradi N."/>
        </authorList>
    </citation>
    <scope>NUCLEOTIDE SEQUENCE [LARGE SCALE GENOMIC DNA]</scope>
    <source>
        <strain evidence="2 3">C2</strain>
    </source>
</reference>
<protein>
    <submittedName>
        <fullName evidence="2">Uncharacterized protein</fullName>
    </submittedName>
</protein>
<evidence type="ECO:0000256" key="1">
    <source>
        <dbReference type="SAM" id="Phobius"/>
    </source>
</evidence>
<dbReference type="EMBL" id="LLXL01000007">
    <property type="protein sequence ID" value="PKK80683.1"/>
    <property type="molecule type" value="Genomic_DNA"/>
</dbReference>
<feature type="transmembrane region" description="Helical" evidence="1">
    <location>
        <begin position="12"/>
        <end position="30"/>
    </location>
</feature>
<keyword evidence="1" id="KW-0472">Membrane</keyword>
<sequence>MRLMGKSLSHLRSFGSLAITGFIGFLRSFFPENGKFQYFIIDYSLCLCHFCLYHFV</sequence>
<organism evidence="2 3">
    <name type="scientific">Rhizophagus irregularis</name>
    <dbReference type="NCBI Taxonomy" id="588596"/>
    <lineage>
        <taxon>Eukaryota</taxon>
        <taxon>Fungi</taxon>
        <taxon>Fungi incertae sedis</taxon>
        <taxon>Mucoromycota</taxon>
        <taxon>Glomeromycotina</taxon>
        <taxon>Glomeromycetes</taxon>
        <taxon>Glomerales</taxon>
        <taxon>Glomeraceae</taxon>
        <taxon>Rhizophagus</taxon>
    </lineage>
</organism>
<dbReference type="AlphaFoldDB" id="A0A2N1P3M3"/>
<name>A0A2N1P3M3_9GLOM</name>
<reference evidence="2 3" key="2">
    <citation type="submission" date="2017-10" db="EMBL/GenBank/DDBJ databases">
        <title>Extensive intraspecific genome diversity in a model arbuscular mycorrhizal fungus.</title>
        <authorList>
            <person name="Chen E.C.H."/>
            <person name="Morin E."/>
            <person name="Baudet D."/>
            <person name="Noel J."/>
            <person name="Ndikumana S."/>
            <person name="Charron P."/>
            <person name="St-Onge C."/>
            <person name="Giorgi J."/>
            <person name="Grigoriev I.V."/>
            <person name="Roux C."/>
            <person name="Martin F.M."/>
            <person name="Corradi N."/>
        </authorList>
    </citation>
    <scope>NUCLEOTIDE SEQUENCE [LARGE SCALE GENOMIC DNA]</scope>
    <source>
        <strain evidence="2 3">C2</strain>
    </source>
</reference>
<evidence type="ECO:0000313" key="3">
    <source>
        <dbReference type="Proteomes" id="UP000233469"/>
    </source>
</evidence>
<keyword evidence="1" id="KW-1133">Transmembrane helix</keyword>
<evidence type="ECO:0000313" key="2">
    <source>
        <dbReference type="EMBL" id="PKK80683.1"/>
    </source>
</evidence>
<dbReference type="Proteomes" id="UP000233469">
    <property type="component" value="Unassembled WGS sequence"/>
</dbReference>
<gene>
    <name evidence="2" type="ORF">RhiirC2_491656</name>
</gene>